<protein>
    <submittedName>
        <fullName evidence="8">Amino acid ABC transporter permease</fullName>
    </submittedName>
</protein>
<gene>
    <name evidence="8" type="ORF">GKC34_11790</name>
</gene>
<organism evidence="8 9">
    <name type="scientific">Ligilactobacillus salivarius</name>
    <dbReference type="NCBI Taxonomy" id="1624"/>
    <lineage>
        <taxon>Bacteria</taxon>
        <taxon>Bacillati</taxon>
        <taxon>Bacillota</taxon>
        <taxon>Bacilli</taxon>
        <taxon>Lactobacillales</taxon>
        <taxon>Lactobacillaceae</taxon>
        <taxon>Ligilactobacillus</taxon>
    </lineage>
</organism>
<proteinExistence type="predicted"/>
<dbReference type="SUPFAM" id="SSF161098">
    <property type="entry name" value="MetI-like"/>
    <property type="match status" value="1"/>
</dbReference>
<dbReference type="Gene3D" id="1.10.3720.10">
    <property type="entry name" value="MetI-like"/>
    <property type="match status" value="1"/>
</dbReference>
<evidence type="ECO:0000313" key="8">
    <source>
        <dbReference type="EMBL" id="MSE06416.1"/>
    </source>
</evidence>
<keyword evidence="5 6" id="KW-0472">Membrane</keyword>
<evidence type="ECO:0000256" key="2">
    <source>
        <dbReference type="ARBA" id="ARBA00022448"/>
    </source>
</evidence>
<accession>A0A6A8LSI0</accession>
<evidence type="ECO:0000256" key="1">
    <source>
        <dbReference type="ARBA" id="ARBA00004141"/>
    </source>
</evidence>
<evidence type="ECO:0000256" key="3">
    <source>
        <dbReference type="ARBA" id="ARBA00022692"/>
    </source>
</evidence>
<comment type="caution">
    <text evidence="8">The sequence shown here is derived from an EMBL/GenBank/DDBJ whole genome shotgun (WGS) entry which is preliminary data.</text>
</comment>
<dbReference type="AlphaFoldDB" id="A0A6A8LSI0"/>
<evidence type="ECO:0000256" key="4">
    <source>
        <dbReference type="ARBA" id="ARBA00022989"/>
    </source>
</evidence>
<dbReference type="EMBL" id="WKKZ01000898">
    <property type="protein sequence ID" value="MSE06416.1"/>
    <property type="molecule type" value="Genomic_DNA"/>
</dbReference>
<name>A0A6A8LSI0_9LACO</name>
<reference evidence="8 9" key="1">
    <citation type="submission" date="2019-11" db="EMBL/GenBank/DDBJ databases">
        <title>Draft Genome Sequence of Plant Growth-Promoting Rhizosphere-Associated Bacteria.</title>
        <authorList>
            <person name="Vasilyev I.Y."/>
            <person name="Radchenko V."/>
            <person name="Ilnitskaya E.V."/>
        </authorList>
    </citation>
    <scope>NUCLEOTIDE SEQUENCE [LARGE SCALE GENOMIC DNA]</scope>
    <source>
        <strain evidence="8 9">VRA_1sq_f</strain>
    </source>
</reference>
<dbReference type="GO" id="GO:0055085">
    <property type="term" value="P:transmembrane transport"/>
    <property type="evidence" value="ECO:0007669"/>
    <property type="project" value="InterPro"/>
</dbReference>
<dbReference type="InterPro" id="IPR000515">
    <property type="entry name" value="MetI-like"/>
</dbReference>
<dbReference type="PROSITE" id="PS50928">
    <property type="entry name" value="ABC_TM1"/>
    <property type="match status" value="1"/>
</dbReference>
<evidence type="ECO:0000256" key="5">
    <source>
        <dbReference type="ARBA" id="ARBA00023136"/>
    </source>
</evidence>
<evidence type="ECO:0000256" key="6">
    <source>
        <dbReference type="SAM" id="Phobius"/>
    </source>
</evidence>
<feature type="non-terminal residue" evidence="8">
    <location>
        <position position="51"/>
    </location>
</feature>
<keyword evidence="4 6" id="KW-1133">Transmembrane helix</keyword>
<dbReference type="Proteomes" id="UP000437575">
    <property type="component" value="Unassembled WGS sequence"/>
</dbReference>
<dbReference type="GO" id="GO:0016020">
    <property type="term" value="C:membrane"/>
    <property type="evidence" value="ECO:0007669"/>
    <property type="project" value="UniProtKB-SubCell"/>
</dbReference>
<feature type="domain" description="ABC transmembrane type-1" evidence="7">
    <location>
        <begin position="20"/>
        <end position="51"/>
    </location>
</feature>
<dbReference type="InterPro" id="IPR035906">
    <property type="entry name" value="MetI-like_sf"/>
</dbReference>
<keyword evidence="3 6" id="KW-0812">Transmembrane</keyword>
<evidence type="ECO:0000259" key="7">
    <source>
        <dbReference type="PROSITE" id="PS50928"/>
    </source>
</evidence>
<keyword evidence="2" id="KW-0813">Transport</keyword>
<comment type="subcellular location">
    <subcellularLocation>
        <location evidence="1">Membrane</location>
        <topology evidence="1">Multi-pass membrane protein</topology>
    </subcellularLocation>
</comment>
<evidence type="ECO:0000313" key="9">
    <source>
        <dbReference type="Proteomes" id="UP000437575"/>
    </source>
</evidence>
<sequence>MSTFEQAYSWINLRFLLEGLWVTLEVSVISIVLSFIIGLVLGVIRYVKIKY</sequence>
<feature type="transmembrane region" description="Helical" evidence="6">
    <location>
        <begin position="20"/>
        <end position="44"/>
    </location>
</feature>